<evidence type="ECO:0008006" key="4">
    <source>
        <dbReference type="Google" id="ProtNLM"/>
    </source>
</evidence>
<organism evidence="2 3">
    <name type="scientific">Leptospira terpstrae serovar Hualin str. LT 11-33 = ATCC 700639</name>
    <dbReference type="NCBI Taxonomy" id="1257025"/>
    <lineage>
        <taxon>Bacteria</taxon>
        <taxon>Pseudomonadati</taxon>
        <taxon>Spirochaetota</taxon>
        <taxon>Spirochaetia</taxon>
        <taxon>Leptospirales</taxon>
        <taxon>Leptospiraceae</taxon>
        <taxon>Leptospira</taxon>
    </lineage>
</organism>
<gene>
    <name evidence="2" type="ORF">LEP1GSC203_0780</name>
</gene>
<dbReference type="RefSeq" id="WP_002975358.1">
    <property type="nucleotide sequence ID" value="NZ_AOGW02000018.1"/>
</dbReference>
<comment type="caution">
    <text evidence="2">The sequence shown here is derived from an EMBL/GenBank/DDBJ whole genome shotgun (WGS) entry which is preliminary data.</text>
</comment>
<reference evidence="2" key="1">
    <citation type="submission" date="2013-03" db="EMBL/GenBank/DDBJ databases">
        <authorList>
            <person name="Harkins D.M."/>
            <person name="Durkin A.S."/>
            <person name="Brinkac L.M."/>
            <person name="Haft D.H."/>
            <person name="Selengut J.D."/>
            <person name="Sanka R."/>
            <person name="DePew J."/>
            <person name="Purushe J."/>
            <person name="Hartskeerl R.A."/>
            <person name="Ahmed A."/>
            <person name="van der Linden H."/>
            <person name="Goris M.G.A."/>
            <person name="Vinetz J.M."/>
            <person name="Sutton G.G."/>
            <person name="Nierman W.C."/>
            <person name="Fouts D.E."/>
        </authorList>
    </citation>
    <scope>NUCLEOTIDE SEQUENCE [LARGE SCALE GENOMIC DNA]</scope>
    <source>
        <strain evidence="2">LT 11-33</strain>
    </source>
</reference>
<accession>N1VNT3</accession>
<dbReference type="STRING" id="1257025.LEP1GSC203_0780"/>
<dbReference type="OrthoDB" id="343240at2"/>
<dbReference type="InterPro" id="IPR032774">
    <property type="entry name" value="WG_beta_rep"/>
</dbReference>
<evidence type="ECO:0000256" key="1">
    <source>
        <dbReference type="SAM" id="SignalP"/>
    </source>
</evidence>
<feature type="signal peptide" evidence="1">
    <location>
        <begin position="1"/>
        <end position="16"/>
    </location>
</feature>
<keyword evidence="1" id="KW-0732">Signal</keyword>
<dbReference type="Pfam" id="PF14903">
    <property type="entry name" value="WG_beta_rep"/>
    <property type="match status" value="3"/>
</dbReference>
<dbReference type="AlphaFoldDB" id="N1VNT3"/>
<sequence>MKQLLIFLLITMPLLAESNTPVSFEEKGFFGYKNKSGKVIIKPQYQQAMDFTKEKVSFVVHNNRWVCIDIKNNVLLEAFVYDNGPDYYSENFARYIENKKIGYFDSYCKKRISALFDFAYPFENGYAKVCNGCESKLDGEHYTIFGGKNGMIDKKGKIVIPIEYDSIDSIDYKKKIAIVSKNEIKNTIHFK</sequence>
<name>N1VNT3_9LEPT</name>
<evidence type="ECO:0000313" key="3">
    <source>
        <dbReference type="Proteomes" id="UP000012371"/>
    </source>
</evidence>
<feature type="chain" id="PRO_5004113193" description="WG repeat-containing protein" evidence="1">
    <location>
        <begin position="17"/>
        <end position="191"/>
    </location>
</feature>
<protein>
    <recommendedName>
        <fullName evidence="4">WG repeat-containing protein</fullName>
    </recommendedName>
</protein>
<dbReference type="Proteomes" id="UP000012371">
    <property type="component" value="Unassembled WGS sequence"/>
</dbReference>
<proteinExistence type="predicted"/>
<dbReference type="PANTHER" id="PTHR37841:SF1">
    <property type="entry name" value="DUF3298 DOMAIN-CONTAINING PROTEIN"/>
    <property type="match status" value="1"/>
</dbReference>
<evidence type="ECO:0000313" key="2">
    <source>
        <dbReference type="EMBL" id="EMY60113.1"/>
    </source>
</evidence>
<dbReference type="EMBL" id="AOGW02000018">
    <property type="protein sequence ID" value="EMY60113.1"/>
    <property type="molecule type" value="Genomic_DNA"/>
</dbReference>
<dbReference type="PANTHER" id="PTHR37841">
    <property type="entry name" value="GLR2918 PROTEIN"/>
    <property type="match status" value="1"/>
</dbReference>
<keyword evidence="3" id="KW-1185">Reference proteome</keyword>